<evidence type="ECO:0000313" key="2">
    <source>
        <dbReference type="EMBL" id="CAD71849.1"/>
    </source>
</evidence>
<organism evidence="2 3">
    <name type="scientific">Rhodopirellula baltica (strain DSM 10527 / NCIMB 13988 / SH1)</name>
    <dbReference type="NCBI Taxonomy" id="243090"/>
    <lineage>
        <taxon>Bacteria</taxon>
        <taxon>Pseudomonadati</taxon>
        <taxon>Planctomycetota</taxon>
        <taxon>Planctomycetia</taxon>
        <taxon>Pirellulales</taxon>
        <taxon>Pirellulaceae</taxon>
        <taxon>Rhodopirellula</taxon>
    </lineage>
</organism>
<accession>Q7UY02</accession>
<gene>
    <name evidence="2" type="ordered locus">RB968</name>
</gene>
<dbReference type="AlphaFoldDB" id="Q7UY02"/>
<name>Q7UY02_RHOBA</name>
<dbReference type="KEGG" id="rba:RB968"/>
<dbReference type="EMBL" id="BX294134">
    <property type="protein sequence ID" value="CAD71849.1"/>
    <property type="molecule type" value="Genomic_DNA"/>
</dbReference>
<protein>
    <submittedName>
        <fullName evidence="2">Uncharacterized protein</fullName>
    </submittedName>
</protein>
<feature type="compositionally biased region" description="Basic and acidic residues" evidence="1">
    <location>
        <begin position="20"/>
        <end position="36"/>
    </location>
</feature>
<feature type="compositionally biased region" description="Polar residues" evidence="1">
    <location>
        <begin position="225"/>
        <end position="253"/>
    </location>
</feature>
<dbReference type="InParanoid" id="Q7UY02"/>
<dbReference type="HOGENOM" id="CLU_1097852_0_0_0"/>
<reference evidence="2 3" key="1">
    <citation type="journal article" date="2003" name="Proc. Natl. Acad. Sci. U.S.A.">
        <title>Complete genome sequence of the marine planctomycete Pirellula sp. strain 1.</title>
        <authorList>
            <person name="Gloeckner F.O."/>
            <person name="Kube M."/>
            <person name="Bauer M."/>
            <person name="Teeling H."/>
            <person name="Lombardot T."/>
            <person name="Ludwig W."/>
            <person name="Gade D."/>
            <person name="Beck A."/>
            <person name="Borzym K."/>
            <person name="Heitmann K."/>
            <person name="Rabus R."/>
            <person name="Schlesner H."/>
            <person name="Amann R."/>
            <person name="Reinhardt R."/>
        </authorList>
    </citation>
    <scope>NUCLEOTIDE SEQUENCE [LARGE SCALE GENOMIC DNA]</scope>
    <source>
        <strain evidence="3">DSM 10527 / NCIMB 13988 / SH1</strain>
    </source>
</reference>
<dbReference type="PATRIC" id="fig|243090.15.peg.454"/>
<dbReference type="AntiFam" id="ANF00023">
    <property type="entry name" value="Spurious family"/>
</dbReference>
<dbReference type="Proteomes" id="UP000001025">
    <property type="component" value="Chromosome"/>
</dbReference>
<feature type="region of interest" description="Disordered" evidence="1">
    <location>
        <begin position="1"/>
        <end position="159"/>
    </location>
</feature>
<evidence type="ECO:0000313" key="3">
    <source>
        <dbReference type="Proteomes" id="UP000001025"/>
    </source>
</evidence>
<feature type="region of interest" description="Disordered" evidence="1">
    <location>
        <begin position="193"/>
        <end position="253"/>
    </location>
</feature>
<proteinExistence type="predicted"/>
<evidence type="ECO:0000256" key="1">
    <source>
        <dbReference type="SAM" id="MobiDB-lite"/>
    </source>
</evidence>
<keyword evidence="3" id="KW-1185">Reference proteome</keyword>
<sequence length="253" mass="27375">MFEQSERRPNGTNQPSQVGRIKDQRDAATAQHESHQRKPHPAGTPLRSGPAYDSHHLHPPGRMFEQSERRLNGTNQRSRVGRIKDQRDAATAAAQVPPNALHPAGTPLRSGPAYSSHHLHPPGRMFEQSERRSSGSKPTQPSRPYQGPTGRSYGNGTSPTKGNFILPELHCVPVRPTAAIIFTLLAECSSKASEGPAVANQPSQVGRIKDQRDAATATARVPPKATSSCRNSTAFRSGLRQPSTEQTNPPSTS</sequence>
<dbReference type="EnsemblBacteria" id="CAD71849">
    <property type="protein sequence ID" value="CAD71849"/>
    <property type="gene ID" value="RB968"/>
</dbReference>